<dbReference type="Proteomes" id="UP000230886">
    <property type="component" value="Unassembled WGS sequence"/>
</dbReference>
<dbReference type="GO" id="GO:0003676">
    <property type="term" value="F:nucleic acid binding"/>
    <property type="evidence" value="ECO:0007669"/>
    <property type="project" value="InterPro"/>
</dbReference>
<feature type="domain" description="Integrase catalytic" evidence="2">
    <location>
        <begin position="128"/>
        <end position="202"/>
    </location>
</feature>
<comment type="caution">
    <text evidence="4">The sequence shown here is derived from an EMBL/GenBank/DDBJ whole genome shotgun (WGS) entry which is preliminary data.</text>
</comment>
<accession>A0A2A5J012</accession>
<reference evidence="4 5" key="1">
    <citation type="submission" date="2017-07" db="EMBL/GenBank/DDBJ databases">
        <title>Draft sequence of Rhodococcus enclensis 23b-28.</title>
        <authorList>
            <person name="Besaury L."/>
            <person name="Sancelme M."/>
            <person name="Amato P."/>
            <person name="Lallement A."/>
            <person name="Delort A.-M."/>
        </authorList>
    </citation>
    <scope>NUCLEOTIDE SEQUENCE [LARGE SCALE GENOMIC DNA]</scope>
    <source>
        <strain evidence="4 5">23b-28</strain>
    </source>
</reference>
<dbReference type="InterPro" id="IPR001584">
    <property type="entry name" value="Integrase_cat-core"/>
</dbReference>
<protein>
    <recommendedName>
        <fullName evidence="6">IS3 family transposase</fullName>
    </recommendedName>
</protein>
<dbReference type="InterPro" id="IPR012337">
    <property type="entry name" value="RNaseH-like_sf"/>
</dbReference>
<dbReference type="InterPro" id="IPR025948">
    <property type="entry name" value="HTH-like_dom"/>
</dbReference>
<evidence type="ECO:0000313" key="5">
    <source>
        <dbReference type="Proteomes" id="UP000230886"/>
    </source>
</evidence>
<evidence type="ECO:0000313" key="4">
    <source>
        <dbReference type="EMBL" id="PCK22716.1"/>
    </source>
</evidence>
<name>A0A2A5J012_RHOSG</name>
<sequence>MAAEYANSAVYRMARLLEVSTSGFYKHQGRSVTTKLGERQQRKTDLEVKILAIHQDSKGIYGAPRITAELRDRGEVITEKTVAKIMRSLGVVGISPRTFKVRTTVVDPFASFPDDLVQRRFDQGRLDSVWTSDITYLTCGDGDMYLCAIKDEHSKKVLGWAVADHMRTELVLEALDRAVAERGGDVAGTIMHSDRGSQGVFNWSKQHAAVELIVGVRPRPQRGFAIGVVSVVAC</sequence>
<dbReference type="InterPro" id="IPR048020">
    <property type="entry name" value="Transpos_IS3"/>
</dbReference>
<evidence type="ECO:0000259" key="3">
    <source>
        <dbReference type="Pfam" id="PF13276"/>
    </source>
</evidence>
<evidence type="ECO:0008006" key="6">
    <source>
        <dbReference type="Google" id="ProtNLM"/>
    </source>
</evidence>
<dbReference type="GO" id="GO:0015074">
    <property type="term" value="P:DNA integration"/>
    <property type="evidence" value="ECO:0007669"/>
    <property type="project" value="InterPro"/>
</dbReference>
<dbReference type="Pfam" id="PF00665">
    <property type="entry name" value="rve"/>
    <property type="match status" value="1"/>
</dbReference>
<dbReference type="PANTHER" id="PTHR46889:SF4">
    <property type="entry name" value="TRANSPOSASE INSO FOR INSERTION SEQUENCE ELEMENT IS911B-RELATED"/>
    <property type="match status" value="1"/>
</dbReference>
<evidence type="ECO:0000256" key="1">
    <source>
        <dbReference type="ARBA" id="ARBA00002286"/>
    </source>
</evidence>
<feature type="domain" description="HTH-like" evidence="3">
    <location>
        <begin position="44"/>
        <end position="97"/>
    </location>
</feature>
<dbReference type="EMBL" id="NOVD01000063">
    <property type="protein sequence ID" value="PCK22716.1"/>
    <property type="molecule type" value="Genomic_DNA"/>
</dbReference>
<proteinExistence type="predicted"/>
<dbReference type="PANTHER" id="PTHR46889">
    <property type="entry name" value="TRANSPOSASE INSF FOR INSERTION SEQUENCE IS3B-RELATED"/>
    <property type="match status" value="1"/>
</dbReference>
<evidence type="ECO:0000259" key="2">
    <source>
        <dbReference type="Pfam" id="PF00665"/>
    </source>
</evidence>
<comment type="function">
    <text evidence="1">Involved in the transposition of the insertion sequence.</text>
</comment>
<dbReference type="SUPFAM" id="SSF53098">
    <property type="entry name" value="Ribonuclease H-like"/>
    <property type="match status" value="1"/>
</dbReference>
<dbReference type="InterPro" id="IPR036397">
    <property type="entry name" value="RNaseH_sf"/>
</dbReference>
<dbReference type="AlphaFoldDB" id="A0A2A5J012"/>
<dbReference type="NCBIfam" id="NF033516">
    <property type="entry name" value="transpos_IS3"/>
    <property type="match status" value="1"/>
</dbReference>
<dbReference type="Pfam" id="PF13276">
    <property type="entry name" value="HTH_21"/>
    <property type="match status" value="1"/>
</dbReference>
<organism evidence="4 5">
    <name type="scientific">Rhodococcus qingshengii</name>
    <dbReference type="NCBI Taxonomy" id="334542"/>
    <lineage>
        <taxon>Bacteria</taxon>
        <taxon>Bacillati</taxon>
        <taxon>Actinomycetota</taxon>
        <taxon>Actinomycetes</taxon>
        <taxon>Mycobacteriales</taxon>
        <taxon>Nocardiaceae</taxon>
        <taxon>Rhodococcus</taxon>
        <taxon>Rhodococcus erythropolis group</taxon>
    </lineage>
</organism>
<dbReference type="InterPro" id="IPR050900">
    <property type="entry name" value="Transposase_IS3/IS150/IS904"/>
</dbReference>
<dbReference type="Gene3D" id="3.30.420.10">
    <property type="entry name" value="Ribonuclease H-like superfamily/Ribonuclease H"/>
    <property type="match status" value="1"/>
</dbReference>
<gene>
    <name evidence="4" type="ORF">CHR55_31560</name>
</gene>